<dbReference type="EMBL" id="CP064786">
    <property type="protein sequence ID" value="QSG02351.1"/>
    <property type="molecule type" value="Genomic_DNA"/>
</dbReference>
<dbReference type="InterPro" id="IPR006121">
    <property type="entry name" value="HMA_dom"/>
</dbReference>
<organism evidence="2 3">
    <name type="scientific">Natranaeroarchaeum sulfidigenes</name>
    <dbReference type="NCBI Taxonomy" id="2784880"/>
    <lineage>
        <taxon>Archaea</taxon>
        <taxon>Methanobacteriati</taxon>
        <taxon>Methanobacteriota</taxon>
        <taxon>Stenosarchaea group</taxon>
        <taxon>Halobacteria</taxon>
        <taxon>Halobacteriales</taxon>
        <taxon>Natronoarchaeaceae</taxon>
        <taxon>Natranaeroarchaeum</taxon>
    </lineage>
</organism>
<evidence type="ECO:0000259" key="1">
    <source>
        <dbReference type="PROSITE" id="PS50846"/>
    </source>
</evidence>
<evidence type="ECO:0000313" key="2">
    <source>
        <dbReference type="EMBL" id="QSG02351.1"/>
    </source>
</evidence>
<proteinExistence type="predicted"/>
<dbReference type="PROSITE" id="PS50846">
    <property type="entry name" value="HMA_2"/>
    <property type="match status" value="1"/>
</dbReference>
<protein>
    <submittedName>
        <fullName evidence="2">Copper-ion-binding protein</fullName>
    </submittedName>
</protein>
<dbReference type="Pfam" id="PF00403">
    <property type="entry name" value="HMA"/>
    <property type="match status" value="1"/>
</dbReference>
<keyword evidence="3" id="KW-1185">Reference proteome</keyword>
<reference evidence="2" key="1">
    <citation type="submission" date="2020-11" db="EMBL/GenBank/DDBJ databases">
        <title>Carbohydrate-dependent, anaerobic sulfur respiration: A novel catabolism in halophilic archaea.</title>
        <authorList>
            <person name="Sorokin D.Y."/>
            <person name="Messina E."/>
            <person name="Smedile F."/>
            <person name="La Cono V."/>
            <person name="Hallsworth J.E."/>
            <person name="Yakimov M.M."/>
        </authorList>
    </citation>
    <scope>NUCLEOTIDE SEQUENCE</scope>
    <source>
        <strain evidence="2">AArc-S</strain>
    </source>
</reference>
<dbReference type="GO" id="GO:0046872">
    <property type="term" value="F:metal ion binding"/>
    <property type="evidence" value="ECO:0007669"/>
    <property type="project" value="InterPro"/>
</dbReference>
<accession>A0A897MPU2</accession>
<dbReference type="RefSeq" id="WP_238479503.1">
    <property type="nucleotide sequence ID" value="NZ_CP064786.1"/>
</dbReference>
<feature type="domain" description="HMA" evidence="1">
    <location>
        <begin position="1"/>
        <end position="66"/>
    </location>
</feature>
<dbReference type="GeneID" id="70684516"/>
<dbReference type="InterPro" id="IPR036163">
    <property type="entry name" value="HMA_dom_sf"/>
</dbReference>
<gene>
    <name evidence="2" type="primary">copZ2</name>
    <name evidence="2" type="ORF">AArcS_1132</name>
</gene>
<dbReference type="Gene3D" id="3.30.70.100">
    <property type="match status" value="1"/>
</dbReference>
<dbReference type="AlphaFoldDB" id="A0A897MPU2"/>
<evidence type="ECO:0000313" key="3">
    <source>
        <dbReference type="Proteomes" id="UP000663586"/>
    </source>
</evidence>
<dbReference type="SUPFAM" id="SSF55008">
    <property type="entry name" value="HMA, heavy metal-associated domain"/>
    <property type="match status" value="1"/>
</dbReference>
<sequence length="66" mass="7139">MVRTITVTGMSCEGCEQNIEESLQELDGVIQVSADHESESVEVGTDDDVRENDIHAAIKDAGYQVA</sequence>
<dbReference type="CDD" id="cd00371">
    <property type="entry name" value="HMA"/>
    <property type="match status" value="1"/>
</dbReference>
<dbReference type="Proteomes" id="UP000663586">
    <property type="component" value="Chromosome"/>
</dbReference>
<dbReference type="KEGG" id="hara:AArcS_1132"/>
<name>A0A897MPU2_9EURY</name>